<proteinExistence type="predicted"/>
<evidence type="ECO:0000256" key="1">
    <source>
        <dbReference type="ARBA" id="ARBA00004370"/>
    </source>
</evidence>
<dbReference type="Gene3D" id="1.20.1070.10">
    <property type="entry name" value="Rhodopsin 7-helix transmembrane proteins"/>
    <property type="match status" value="1"/>
</dbReference>
<keyword evidence="3 5" id="KW-1133">Transmembrane helix</keyword>
<reference evidence="8" key="1">
    <citation type="submission" date="2022-11" db="UniProtKB">
        <authorList>
            <consortium name="WormBaseParasite"/>
        </authorList>
    </citation>
    <scope>IDENTIFICATION</scope>
</reference>
<dbReference type="PANTHER" id="PTHR46709">
    <property type="entry name" value="PROTEIN CBG23488-RELATED"/>
    <property type="match status" value="1"/>
</dbReference>
<dbReference type="Proteomes" id="UP000887540">
    <property type="component" value="Unplaced"/>
</dbReference>
<dbReference type="InterPro" id="IPR017452">
    <property type="entry name" value="GPCR_Rhodpsn_7TM"/>
</dbReference>
<evidence type="ECO:0000256" key="5">
    <source>
        <dbReference type="SAM" id="Phobius"/>
    </source>
</evidence>
<feature type="transmembrane region" description="Helical" evidence="5">
    <location>
        <begin position="64"/>
        <end position="93"/>
    </location>
</feature>
<feature type="transmembrane region" description="Helical" evidence="5">
    <location>
        <begin position="28"/>
        <end position="52"/>
    </location>
</feature>
<keyword evidence="2 5" id="KW-0812">Transmembrane</keyword>
<feature type="transmembrane region" description="Helical" evidence="5">
    <location>
        <begin position="154"/>
        <end position="174"/>
    </location>
</feature>
<dbReference type="GO" id="GO:0016020">
    <property type="term" value="C:membrane"/>
    <property type="evidence" value="ECO:0007669"/>
    <property type="project" value="UniProtKB-SubCell"/>
</dbReference>
<evidence type="ECO:0000259" key="6">
    <source>
        <dbReference type="PROSITE" id="PS50262"/>
    </source>
</evidence>
<accession>A0A914EEM0</accession>
<organism evidence="7 8">
    <name type="scientific">Acrobeloides nanus</name>
    <dbReference type="NCBI Taxonomy" id="290746"/>
    <lineage>
        <taxon>Eukaryota</taxon>
        <taxon>Metazoa</taxon>
        <taxon>Ecdysozoa</taxon>
        <taxon>Nematoda</taxon>
        <taxon>Chromadorea</taxon>
        <taxon>Rhabditida</taxon>
        <taxon>Tylenchina</taxon>
        <taxon>Cephalobomorpha</taxon>
        <taxon>Cephaloboidea</taxon>
        <taxon>Cephalobidae</taxon>
        <taxon>Acrobeloides</taxon>
    </lineage>
</organism>
<dbReference type="WBParaSite" id="ACRNAN_scaffold724.g30022.t1">
    <property type="protein sequence ID" value="ACRNAN_scaffold724.g30022.t1"/>
    <property type="gene ID" value="ACRNAN_scaffold724.g30022"/>
</dbReference>
<feature type="transmembrane region" description="Helical" evidence="5">
    <location>
        <begin position="206"/>
        <end position="230"/>
    </location>
</feature>
<sequence length="387" mass="44128">MEIEIETTPFNISLPQCGSTEECDFARFVSISILSFIACIGAASNLLLTFIFTTKKYSNAPPTLYPTFLAILDSLICIFYVLMFGVDVIMIYLKIETLFVIYHYYIVPAFVLAKITQLAIPYMLIFVTMERYAWISENFKSFCLFTAKGRPMSVILCLIVCAVLRAPFAAALVVEEYPECLDFFRTLAVSIHDWAVESKVYVTYDFHIMTIIHVFVPFVSLLFFNSIIVYKLSLIQRQSKKLDYTNSDSLVILVQATQKFATMRKSKMSKSVKNAVVTTLAIVTSYLVCNSLHMFLTVLERTGHSILKHSEDENLASTFYTIFADSISALYMLSSATRIVIYCKCNPVIYAYVLSMFTGVISRHASLKIRERVVKRRMSMFEPSYDL</sequence>
<dbReference type="AlphaFoldDB" id="A0A914EEM0"/>
<evidence type="ECO:0000313" key="8">
    <source>
        <dbReference type="WBParaSite" id="ACRNAN_scaffold724.g30022.t1"/>
    </source>
</evidence>
<feature type="transmembrane region" description="Helical" evidence="5">
    <location>
        <begin position="275"/>
        <end position="299"/>
    </location>
</feature>
<keyword evidence="4 5" id="KW-0472">Membrane</keyword>
<dbReference type="SUPFAM" id="SSF81321">
    <property type="entry name" value="Family A G protein-coupled receptor-like"/>
    <property type="match status" value="1"/>
</dbReference>
<evidence type="ECO:0000256" key="3">
    <source>
        <dbReference type="ARBA" id="ARBA00022989"/>
    </source>
</evidence>
<evidence type="ECO:0000313" key="7">
    <source>
        <dbReference type="Proteomes" id="UP000887540"/>
    </source>
</evidence>
<comment type="subcellular location">
    <subcellularLocation>
        <location evidence="1">Membrane</location>
    </subcellularLocation>
</comment>
<name>A0A914EEM0_9BILA</name>
<keyword evidence="7" id="KW-1185">Reference proteome</keyword>
<feature type="domain" description="G-protein coupled receptors family 1 profile" evidence="6">
    <location>
        <begin position="44"/>
        <end position="342"/>
    </location>
</feature>
<feature type="transmembrane region" description="Helical" evidence="5">
    <location>
        <begin position="105"/>
        <end position="127"/>
    </location>
</feature>
<protein>
    <submittedName>
        <fullName evidence="8">G-protein coupled receptors family 1 profile domain-containing protein</fullName>
    </submittedName>
</protein>
<evidence type="ECO:0000256" key="2">
    <source>
        <dbReference type="ARBA" id="ARBA00022692"/>
    </source>
</evidence>
<feature type="transmembrane region" description="Helical" evidence="5">
    <location>
        <begin position="348"/>
        <end position="366"/>
    </location>
</feature>
<dbReference type="PANTHER" id="PTHR46709:SF14">
    <property type="entry name" value="G-PROTEIN COUPLED RECEPTORS FAMILY 1 PROFILE DOMAIN-CONTAINING PROTEIN"/>
    <property type="match status" value="1"/>
</dbReference>
<evidence type="ECO:0000256" key="4">
    <source>
        <dbReference type="ARBA" id="ARBA00023136"/>
    </source>
</evidence>
<dbReference type="PROSITE" id="PS50262">
    <property type="entry name" value="G_PROTEIN_RECEP_F1_2"/>
    <property type="match status" value="1"/>
</dbReference>